<protein>
    <recommendedName>
        <fullName evidence="4">Transmembrane protein</fullName>
    </recommendedName>
</protein>
<organism evidence="2 3">
    <name type="scientific">Blepharisma stoltei</name>
    <dbReference type="NCBI Taxonomy" id="1481888"/>
    <lineage>
        <taxon>Eukaryota</taxon>
        <taxon>Sar</taxon>
        <taxon>Alveolata</taxon>
        <taxon>Ciliophora</taxon>
        <taxon>Postciliodesmatophora</taxon>
        <taxon>Heterotrichea</taxon>
        <taxon>Heterotrichida</taxon>
        <taxon>Blepharismidae</taxon>
        <taxon>Blepharisma</taxon>
    </lineage>
</organism>
<feature type="transmembrane region" description="Helical" evidence="1">
    <location>
        <begin position="124"/>
        <end position="156"/>
    </location>
</feature>
<dbReference type="Proteomes" id="UP001162131">
    <property type="component" value="Unassembled WGS sequence"/>
</dbReference>
<evidence type="ECO:0008006" key="4">
    <source>
        <dbReference type="Google" id="ProtNLM"/>
    </source>
</evidence>
<evidence type="ECO:0000313" key="2">
    <source>
        <dbReference type="EMBL" id="CAG9333528.1"/>
    </source>
</evidence>
<proteinExistence type="predicted"/>
<name>A0AAU9K3A2_9CILI</name>
<keyword evidence="1" id="KW-0472">Membrane</keyword>
<dbReference type="AlphaFoldDB" id="A0AAU9K3A2"/>
<evidence type="ECO:0000313" key="3">
    <source>
        <dbReference type="Proteomes" id="UP001162131"/>
    </source>
</evidence>
<sequence>MSDTETRTERKRQIEDIVAAFISTLFVLAFIIAIIVVLAEDVDKNCDNPIREWLIVWAIFSGLVAGANLALQAACNRTEKETPWVRWTFAAFFGIAFLFTVAWMITGSVWLYTSDDCYDDYYDAWALTLAILIVQYVFVGLALVGFLCLLTCFSLLKKRGEADKENKGQGAQENNNEA</sequence>
<dbReference type="EMBL" id="CAJZBQ010000056">
    <property type="protein sequence ID" value="CAG9333528.1"/>
    <property type="molecule type" value="Genomic_DNA"/>
</dbReference>
<comment type="caution">
    <text evidence="2">The sequence shown here is derived from an EMBL/GenBank/DDBJ whole genome shotgun (WGS) entry which is preliminary data.</text>
</comment>
<evidence type="ECO:0000256" key="1">
    <source>
        <dbReference type="SAM" id="Phobius"/>
    </source>
</evidence>
<feature type="transmembrane region" description="Helical" evidence="1">
    <location>
        <begin position="87"/>
        <end position="112"/>
    </location>
</feature>
<accession>A0AAU9K3A2</accession>
<reference evidence="2" key="1">
    <citation type="submission" date="2021-09" db="EMBL/GenBank/DDBJ databases">
        <authorList>
            <consortium name="AG Swart"/>
            <person name="Singh M."/>
            <person name="Singh A."/>
            <person name="Seah K."/>
            <person name="Emmerich C."/>
        </authorList>
    </citation>
    <scope>NUCLEOTIDE SEQUENCE</scope>
    <source>
        <strain evidence="2">ATCC30299</strain>
    </source>
</reference>
<feature type="transmembrane region" description="Helical" evidence="1">
    <location>
        <begin position="17"/>
        <end position="39"/>
    </location>
</feature>
<keyword evidence="1" id="KW-0812">Transmembrane</keyword>
<feature type="transmembrane region" description="Helical" evidence="1">
    <location>
        <begin position="54"/>
        <end position="75"/>
    </location>
</feature>
<gene>
    <name evidence="2" type="ORF">BSTOLATCC_MIC58339</name>
</gene>
<keyword evidence="1" id="KW-1133">Transmembrane helix</keyword>
<keyword evidence="3" id="KW-1185">Reference proteome</keyword>